<organism evidence="10 11">
    <name type="scientific">Liquorilactobacillus cacaonum DSM 21116</name>
    <dbReference type="NCBI Taxonomy" id="1423729"/>
    <lineage>
        <taxon>Bacteria</taxon>
        <taxon>Bacillati</taxon>
        <taxon>Bacillota</taxon>
        <taxon>Bacilli</taxon>
        <taxon>Lactobacillales</taxon>
        <taxon>Lactobacillaceae</taxon>
        <taxon>Liquorilactobacillus</taxon>
    </lineage>
</organism>
<evidence type="ECO:0000256" key="5">
    <source>
        <dbReference type="ARBA" id="ARBA00023002"/>
    </source>
</evidence>
<dbReference type="InterPro" id="IPR022674">
    <property type="entry name" value="G6P_DH_NAD-bd"/>
</dbReference>
<dbReference type="NCBIfam" id="TIGR00871">
    <property type="entry name" value="zwf"/>
    <property type="match status" value="1"/>
</dbReference>
<name>A0A0R2CPC2_9LACO</name>
<keyword evidence="5 7" id="KW-0560">Oxidoreductase</keyword>
<evidence type="ECO:0000256" key="6">
    <source>
        <dbReference type="ARBA" id="ARBA00023277"/>
    </source>
</evidence>
<dbReference type="InterPro" id="IPR001282">
    <property type="entry name" value="G6P_DH"/>
</dbReference>
<keyword evidence="6 7" id="KW-0119">Carbohydrate metabolism</keyword>
<evidence type="ECO:0000313" key="11">
    <source>
        <dbReference type="Proteomes" id="UP000051131"/>
    </source>
</evidence>
<comment type="similarity">
    <text evidence="2 7">Belongs to the glucose-6-phosphate dehydrogenase family.</text>
</comment>
<comment type="function">
    <text evidence="7">Catalyzes the oxidation of glucose 6-phosphate to 6-phosphogluconolactone.</text>
</comment>
<dbReference type="EC" id="1.1.1.49" evidence="7"/>
<feature type="binding site" evidence="7">
    <location>
        <position position="156"/>
    </location>
    <ligand>
        <name>NADP(+)</name>
        <dbReference type="ChEBI" id="CHEBI:58349"/>
    </ligand>
</feature>
<dbReference type="GO" id="GO:0006006">
    <property type="term" value="P:glucose metabolic process"/>
    <property type="evidence" value="ECO:0007669"/>
    <property type="project" value="UniProtKB-KW"/>
</dbReference>
<dbReference type="Proteomes" id="UP000051131">
    <property type="component" value="Unassembled WGS sequence"/>
</dbReference>
<evidence type="ECO:0000256" key="1">
    <source>
        <dbReference type="ARBA" id="ARBA00004937"/>
    </source>
</evidence>
<feature type="binding site" evidence="7">
    <location>
        <position position="54"/>
    </location>
    <ligand>
        <name>NADP(+)</name>
        <dbReference type="ChEBI" id="CHEBI:58349"/>
    </ligand>
</feature>
<evidence type="ECO:0000313" key="10">
    <source>
        <dbReference type="EMBL" id="KRM90297.1"/>
    </source>
</evidence>
<dbReference type="GO" id="GO:0005829">
    <property type="term" value="C:cytosol"/>
    <property type="evidence" value="ECO:0007669"/>
    <property type="project" value="TreeGrafter"/>
</dbReference>
<dbReference type="PATRIC" id="fig|1423729.3.peg.1213"/>
<dbReference type="PANTHER" id="PTHR23429">
    <property type="entry name" value="GLUCOSE-6-PHOSPHATE 1-DEHYDROGENASE G6PD"/>
    <property type="match status" value="1"/>
</dbReference>
<accession>A0A0R2CPC2</accession>
<feature type="binding site" evidence="7">
    <location>
        <position position="243"/>
    </location>
    <ligand>
        <name>substrate</name>
    </ligand>
</feature>
<dbReference type="HAMAP" id="MF_00966">
    <property type="entry name" value="G6PD"/>
    <property type="match status" value="1"/>
</dbReference>
<comment type="caution">
    <text evidence="10">The sequence shown here is derived from an EMBL/GenBank/DDBJ whole genome shotgun (WGS) entry which is preliminary data.</text>
</comment>
<keyword evidence="3 7" id="KW-0313">Glucose metabolism</keyword>
<dbReference type="Gene3D" id="3.30.360.10">
    <property type="entry name" value="Dihydrodipicolinate Reductase, domain 2"/>
    <property type="match status" value="1"/>
</dbReference>
<evidence type="ECO:0000256" key="7">
    <source>
        <dbReference type="HAMAP-Rule" id="MF_00966"/>
    </source>
</evidence>
<dbReference type="GO" id="GO:0004345">
    <property type="term" value="F:glucose-6-phosphate dehydrogenase activity"/>
    <property type="evidence" value="ECO:0007669"/>
    <property type="project" value="UniProtKB-UniRule"/>
</dbReference>
<evidence type="ECO:0000259" key="9">
    <source>
        <dbReference type="Pfam" id="PF02781"/>
    </source>
</evidence>
<evidence type="ECO:0000256" key="3">
    <source>
        <dbReference type="ARBA" id="ARBA00022526"/>
    </source>
</evidence>
<feature type="domain" description="Glucose-6-phosphate dehydrogenase C-terminal" evidence="9">
    <location>
        <begin position="197"/>
        <end position="486"/>
    </location>
</feature>
<comment type="pathway">
    <text evidence="1 7">Carbohydrate degradation; pentose phosphate pathway; D-ribulose 5-phosphate from D-glucose 6-phosphate (oxidative stage): step 1/3.</text>
</comment>
<evidence type="ECO:0000256" key="2">
    <source>
        <dbReference type="ARBA" id="ARBA00009975"/>
    </source>
</evidence>
<dbReference type="STRING" id="1423729.FC80_GL001198"/>
<feature type="active site" description="Proton acceptor" evidence="7">
    <location>
        <position position="248"/>
    </location>
</feature>
<keyword evidence="4 7" id="KW-0521">NADP</keyword>
<evidence type="ECO:0000259" key="8">
    <source>
        <dbReference type="Pfam" id="PF00479"/>
    </source>
</evidence>
<feature type="binding site" evidence="7">
    <location>
        <begin position="20"/>
        <end position="27"/>
    </location>
    <ligand>
        <name>NADP(+)</name>
        <dbReference type="ChEBI" id="CHEBI:58349"/>
    </ligand>
</feature>
<dbReference type="Pfam" id="PF02781">
    <property type="entry name" value="G6PD_C"/>
    <property type="match status" value="1"/>
</dbReference>
<dbReference type="PIRSF" id="PIRSF000110">
    <property type="entry name" value="G6PD"/>
    <property type="match status" value="1"/>
</dbReference>
<dbReference type="PROSITE" id="PS00069">
    <property type="entry name" value="G6P_DEHYDROGENASE"/>
    <property type="match status" value="1"/>
</dbReference>
<comment type="caution">
    <text evidence="7">Lacks conserved residue(s) required for the propagation of feature annotation.</text>
</comment>
<comment type="catalytic activity">
    <reaction evidence="7">
        <text>D-glucose 6-phosphate + NADP(+) = 6-phospho-D-glucono-1,5-lactone + NADPH + H(+)</text>
        <dbReference type="Rhea" id="RHEA:15841"/>
        <dbReference type="ChEBI" id="CHEBI:15378"/>
        <dbReference type="ChEBI" id="CHEBI:57783"/>
        <dbReference type="ChEBI" id="CHEBI:57955"/>
        <dbReference type="ChEBI" id="CHEBI:58349"/>
        <dbReference type="ChEBI" id="CHEBI:61548"/>
        <dbReference type="EC" id="1.1.1.49"/>
    </reaction>
</comment>
<dbReference type="UniPathway" id="UPA00115">
    <property type="reaction ID" value="UER00408"/>
</dbReference>
<gene>
    <name evidence="7" type="primary">zwf</name>
    <name evidence="10" type="ORF">FC80_GL001198</name>
</gene>
<dbReference type="InterPro" id="IPR019796">
    <property type="entry name" value="G6P_DH_AS"/>
</dbReference>
<dbReference type="Gene3D" id="3.40.50.720">
    <property type="entry name" value="NAD(P)-binding Rossmann-like Domain"/>
    <property type="match status" value="1"/>
</dbReference>
<dbReference type="GO" id="GO:0050661">
    <property type="term" value="F:NADP binding"/>
    <property type="evidence" value="ECO:0007669"/>
    <property type="project" value="UniProtKB-UniRule"/>
</dbReference>
<sequence length="491" mass="56218">MKVVLAIMEIEQKALFIIFGGTGDLAKRKLYPSLFQLYKKGILKDNFAIIGTARRPWSDEHLQEVVKEAIEGDEAAVSLGAEFASHFYYQSHNVNDTEHYVTLRKLAEKLDEKYQIEGNRLFYLAMSPRFFGTIAQHLKSQKIVTTKGYNRVIVEKPFGRDFESAKDLNDSISKYFPEEDFFRIDHYLGKEMIQNIMALRFSNNLFRAVWNNRYIDNIQITLSEALGVEERAGYYETAGALRDMVQNHILQIISLLTMNMPASYSESDIRREKIYALKSLKKYSAVKVAENFVRAQYSAGDGQIGYLQENEIANDSTTETFVAGKLFVNNENFSGVPIYIRTGKRLTKKTTRIDISFKEMETSFFDSKKLGRNILTINVEPEGKVFLQTNIKKIGQGFDLVPSLMELQLNNENVVVPEAYEKLLLDALLGDATNFAHWEEVAYAWKFVDSIRKAWDDGNGNLAEYPCGSMGPRESEELLERDGHQWVFDGE</sequence>
<dbReference type="InterPro" id="IPR036291">
    <property type="entry name" value="NAD(P)-bd_dom_sf"/>
</dbReference>
<reference evidence="10 11" key="1">
    <citation type="journal article" date="2015" name="Genome Announc.">
        <title>Expanding the biotechnology potential of lactobacilli through comparative genomics of 213 strains and associated genera.</title>
        <authorList>
            <person name="Sun Z."/>
            <person name="Harris H.M."/>
            <person name="McCann A."/>
            <person name="Guo C."/>
            <person name="Argimon S."/>
            <person name="Zhang W."/>
            <person name="Yang X."/>
            <person name="Jeffery I.B."/>
            <person name="Cooney J.C."/>
            <person name="Kagawa T.F."/>
            <person name="Liu W."/>
            <person name="Song Y."/>
            <person name="Salvetti E."/>
            <person name="Wrobel A."/>
            <person name="Rasinkangas P."/>
            <person name="Parkhill J."/>
            <person name="Rea M.C."/>
            <person name="O'Sullivan O."/>
            <person name="Ritari J."/>
            <person name="Douillard F.P."/>
            <person name="Paul Ross R."/>
            <person name="Yang R."/>
            <person name="Briner A.E."/>
            <person name="Felis G.E."/>
            <person name="de Vos W.M."/>
            <person name="Barrangou R."/>
            <person name="Klaenhammer T.R."/>
            <person name="Caufield P.W."/>
            <person name="Cui Y."/>
            <person name="Zhang H."/>
            <person name="O'Toole P.W."/>
        </authorList>
    </citation>
    <scope>NUCLEOTIDE SEQUENCE [LARGE SCALE GENOMIC DNA]</scope>
    <source>
        <strain evidence="10 11">DSM 21116</strain>
    </source>
</reference>
<protein>
    <recommendedName>
        <fullName evidence="7">Glucose-6-phosphate 1-dehydrogenase</fullName>
        <shortName evidence="7">G6PD</shortName>
        <ecNumber evidence="7">1.1.1.49</ecNumber>
    </recommendedName>
</protein>
<feature type="binding site" evidence="7">
    <location>
        <position position="186"/>
    </location>
    <ligand>
        <name>substrate</name>
    </ligand>
</feature>
<feature type="binding site" evidence="7">
    <location>
        <position position="349"/>
    </location>
    <ligand>
        <name>substrate</name>
    </ligand>
</feature>
<dbReference type="InterPro" id="IPR022675">
    <property type="entry name" value="G6P_DH_C"/>
</dbReference>
<dbReference type="PRINTS" id="PR00079">
    <property type="entry name" value="G6PDHDRGNASE"/>
</dbReference>
<feature type="binding site" evidence="7">
    <location>
        <position position="224"/>
    </location>
    <ligand>
        <name>substrate</name>
    </ligand>
</feature>
<feature type="binding site" evidence="7">
    <location>
        <position position="190"/>
    </location>
    <ligand>
        <name>substrate</name>
    </ligand>
</feature>
<evidence type="ECO:0000256" key="4">
    <source>
        <dbReference type="ARBA" id="ARBA00022857"/>
    </source>
</evidence>
<dbReference type="Pfam" id="PF00479">
    <property type="entry name" value="G6PD_N"/>
    <property type="match status" value="1"/>
</dbReference>
<proteinExistence type="inferred from homology"/>
<dbReference type="SUPFAM" id="SSF51735">
    <property type="entry name" value="NAD(P)-binding Rossmann-fold domains"/>
    <property type="match status" value="1"/>
</dbReference>
<dbReference type="SUPFAM" id="SSF55347">
    <property type="entry name" value="Glyceraldehyde-3-phosphate dehydrogenase-like, C-terminal domain"/>
    <property type="match status" value="1"/>
</dbReference>
<dbReference type="AlphaFoldDB" id="A0A0R2CPC2"/>
<dbReference type="GO" id="GO:0009051">
    <property type="term" value="P:pentose-phosphate shunt, oxidative branch"/>
    <property type="evidence" value="ECO:0007669"/>
    <property type="project" value="TreeGrafter"/>
</dbReference>
<dbReference type="EMBL" id="AYZE01000015">
    <property type="protein sequence ID" value="KRM90297.1"/>
    <property type="molecule type" value="Genomic_DNA"/>
</dbReference>
<dbReference type="PANTHER" id="PTHR23429:SF0">
    <property type="entry name" value="GLUCOSE-6-PHOSPHATE 1-DEHYDROGENASE"/>
    <property type="match status" value="1"/>
</dbReference>
<feature type="binding site" evidence="7">
    <location>
        <position position="344"/>
    </location>
    <ligand>
        <name>substrate</name>
    </ligand>
</feature>
<feature type="domain" description="Glucose-6-phosphate dehydrogenase NAD-binding" evidence="8">
    <location>
        <begin position="17"/>
        <end position="195"/>
    </location>
</feature>
<keyword evidence="11" id="KW-1185">Reference proteome</keyword>